<dbReference type="InterPro" id="IPR029063">
    <property type="entry name" value="SAM-dependent_MTases_sf"/>
</dbReference>
<evidence type="ECO:0000259" key="3">
    <source>
        <dbReference type="Pfam" id="PF13649"/>
    </source>
</evidence>
<keyword evidence="5" id="KW-1185">Reference proteome</keyword>
<keyword evidence="2" id="KW-0808">Transferase</keyword>
<protein>
    <recommendedName>
        <fullName evidence="3">Methyltransferase domain-containing protein</fullName>
    </recommendedName>
</protein>
<accession>H2AQA8</accession>
<dbReference type="RefSeq" id="XP_003955693.1">
    <property type="nucleotide sequence ID" value="XM_003955644.1"/>
</dbReference>
<dbReference type="GO" id="GO:0032259">
    <property type="term" value="P:methylation"/>
    <property type="evidence" value="ECO:0007669"/>
    <property type="project" value="UniProtKB-KW"/>
</dbReference>
<evidence type="ECO:0000256" key="2">
    <source>
        <dbReference type="ARBA" id="ARBA00022679"/>
    </source>
</evidence>
<keyword evidence="1" id="KW-0489">Methyltransferase</keyword>
<dbReference type="InterPro" id="IPR051052">
    <property type="entry name" value="Diverse_substrate_MTase"/>
</dbReference>
<reference evidence="4 5" key="1">
    <citation type="journal article" date="2011" name="Proc. Natl. Acad. Sci. U.S.A.">
        <title>Evolutionary erosion of yeast sex chromosomes by mating-type switching accidents.</title>
        <authorList>
            <person name="Gordon J.L."/>
            <person name="Armisen D."/>
            <person name="Proux-Wera E."/>
            <person name="Oheigeartaigh S.S."/>
            <person name="Byrne K.P."/>
            <person name="Wolfe K.H."/>
        </authorList>
    </citation>
    <scope>NUCLEOTIDE SEQUENCE [LARGE SCALE GENOMIC DNA]</scope>
    <source>
        <strain evidence="5">ATCC 22294 / BCRC 22015 / CBS 2517 / CECT 1963 / NBRC 1671 / NRRL Y-8276</strain>
    </source>
</reference>
<dbReference type="Pfam" id="PF13649">
    <property type="entry name" value="Methyltransf_25"/>
    <property type="match status" value="1"/>
</dbReference>
<dbReference type="FunCoup" id="H2AQA8">
    <property type="interactions" value="817"/>
</dbReference>
<dbReference type="AlphaFoldDB" id="H2AQA8"/>
<dbReference type="GO" id="GO:0034198">
    <property type="term" value="P:cellular response to amino acid starvation"/>
    <property type="evidence" value="ECO:0007669"/>
    <property type="project" value="EnsemblFungi"/>
</dbReference>
<dbReference type="KEGG" id="kaf:KAFR_0B02610"/>
<sequence length="292" mass="33828">MSTFSIGNFDTEHYCRSRPSYPTELYKLINDYHKGTHEVLVDVGCGPGIATFQLAKELGSFEMMYGTDISPRMIQVAKSQNMYGERLKFVVAPCYNFDFIEPHDKIDMITAAECAHWFDFNRFQTISAQKLRKNGTLAIWGYVDPIFIDFPHLDQANTDFLCAEDQLGSYWQQPGRSILRDTLKNTPLDPELYGDIREKTIDPRWLRDTAKLGRDKSTKQSIVCKKMTLQEYKDYLKSSSAYHSWKQDATNKNKTDICDAFIRELCHQEPTLGSISTFRVAWLTFYKIGRRL</sequence>
<dbReference type="InterPro" id="IPR041698">
    <property type="entry name" value="Methyltransf_25"/>
</dbReference>
<dbReference type="PANTHER" id="PTHR44942">
    <property type="entry name" value="METHYLTRANSF_11 DOMAIN-CONTAINING PROTEIN"/>
    <property type="match status" value="1"/>
</dbReference>
<dbReference type="PANTHER" id="PTHR44942:SF4">
    <property type="entry name" value="METHYLTRANSFERASE TYPE 11 DOMAIN-CONTAINING PROTEIN"/>
    <property type="match status" value="1"/>
</dbReference>
<dbReference type="InParanoid" id="H2AQA8"/>
<dbReference type="GO" id="GO:0046547">
    <property type="term" value="F:trans-aconitate 3-methyltransferase activity"/>
    <property type="evidence" value="ECO:0007669"/>
    <property type="project" value="EnsemblFungi"/>
</dbReference>
<dbReference type="CDD" id="cd02440">
    <property type="entry name" value="AdoMet_MTases"/>
    <property type="match status" value="1"/>
</dbReference>
<dbReference type="GeneID" id="13882939"/>
<evidence type="ECO:0000313" key="5">
    <source>
        <dbReference type="Proteomes" id="UP000005220"/>
    </source>
</evidence>
<dbReference type="OrthoDB" id="10027013at2759"/>
<dbReference type="Proteomes" id="UP000005220">
    <property type="component" value="Chromosome 2"/>
</dbReference>
<dbReference type="HOGENOM" id="CLU_049344_1_2_1"/>
<feature type="domain" description="Methyltransferase" evidence="3">
    <location>
        <begin position="41"/>
        <end position="124"/>
    </location>
</feature>
<dbReference type="EMBL" id="HE650822">
    <property type="protein sequence ID" value="CCF56558.1"/>
    <property type="molecule type" value="Genomic_DNA"/>
</dbReference>
<gene>
    <name evidence="4" type="primary">KAFR0B02610</name>
    <name evidence="4" type="ORF">KAFR_0B02610</name>
</gene>
<dbReference type="STRING" id="1071382.H2AQA8"/>
<evidence type="ECO:0000256" key="1">
    <source>
        <dbReference type="ARBA" id="ARBA00022603"/>
    </source>
</evidence>
<dbReference type="Gene3D" id="3.40.50.150">
    <property type="entry name" value="Vaccinia Virus protein VP39"/>
    <property type="match status" value="1"/>
</dbReference>
<organism evidence="4 5">
    <name type="scientific">Kazachstania africana (strain ATCC 22294 / BCRC 22015 / CBS 2517 / CECT 1963 / NBRC 1671 / NRRL Y-8276)</name>
    <name type="common">Yeast</name>
    <name type="synonym">Kluyveromyces africanus</name>
    <dbReference type="NCBI Taxonomy" id="1071382"/>
    <lineage>
        <taxon>Eukaryota</taxon>
        <taxon>Fungi</taxon>
        <taxon>Dikarya</taxon>
        <taxon>Ascomycota</taxon>
        <taxon>Saccharomycotina</taxon>
        <taxon>Saccharomycetes</taxon>
        <taxon>Saccharomycetales</taxon>
        <taxon>Saccharomycetaceae</taxon>
        <taxon>Kazachstania</taxon>
    </lineage>
</organism>
<name>H2AQA8_KAZAF</name>
<dbReference type="SUPFAM" id="SSF53335">
    <property type="entry name" value="S-adenosyl-L-methionine-dependent methyltransferases"/>
    <property type="match status" value="1"/>
</dbReference>
<dbReference type="GO" id="GO:0005829">
    <property type="term" value="C:cytosol"/>
    <property type="evidence" value="ECO:0007669"/>
    <property type="project" value="EnsemblFungi"/>
</dbReference>
<dbReference type="eggNOG" id="KOG3010">
    <property type="taxonomic scope" value="Eukaryota"/>
</dbReference>
<evidence type="ECO:0000313" key="4">
    <source>
        <dbReference type="EMBL" id="CCF56558.1"/>
    </source>
</evidence>
<proteinExistence type="predicted"/>